<protein>
    <submittedName>
        <fullName evidence="1">Uncharacterized protein</fullName>
    </submittedName>
</protein>
<organism evidence="1 2">
    <name type="scientific">Glomus cerebriforme</name>
    <dbReference type="NCBI Taxonomy" id="658196"/>
    <lineage>
        <taxon>Eukaryota</taxon>
        <taxon>Fungi</taxon>
        <taxon>Fungi incertae sedis</taxon>
        <taxon>Mucoromycota</taxon>
        <taxon>Glomeromycotina</taxon>
        <taxon>Glomeromycetes</taxon>
        <taxon>Glomerales</taxon>
        <taxon>Glomeraceae</taxon>
        <taxon>Glomus</taxon>
    </lineage>
</organism>
<name>A0A397T744_9GLOM</name>
<proteinExistence type="predicted"/>
<evidence type="ECO:0000313" key="1">
    <source>
        <dbReference type="EMBL" id="RIA90921.1"/>
    </source>
</evidence>
<sequence length="81" mass="9702">MAGKMEFVPYHRFQKIEFIAEELFSKIYKAIWIDGPISYWNHKKRKYDSNGEICLKNLNIRLKNEIFAASIDPNTIQIIYF</sequence>
<reference evidence="1 2" key="1">
    <citation type="submission" date="2018-06" db="EMBL/GenBank/DDBJ databases">
        <title>Comparative genomics reveals the genomic features of Rhizophagus irregularis, R. cerebriforme, R. diaphanum and Gigaspora rosea, and their symbiotic lifestyle signature.</title>
        <authorList>
            <person name="Morin E."/>
            <person name="San Clemente H."/>
            <person name="Chen E.C.H."/>
            <person name="De La Providencia I."/>
            <person name="Hainaut M."/>
            <person name="Kuo A."/>
            <person name="Kohler A."/>
            <person name="Murat C."/>
            <person name="Tang N."/>
            <person name="Roy S."/>
            <person name="Loubradou J."/>
            <person name="Henrissat B."/>
            <person name="Grigoriev I.V."/>
            <person name="Corradi N."/>
            <person name="Roux C."/>
            <person name="Martin F.M."/>
        </authorList>
    </citation>
    <scope>NUCLEOTIDE SEQUENCE [LARGE SCALE GENOMIC DNA]</scope>
    <source>
        <strain evidence="1 2">DAOM 227022</strain>
    </source>
</reference>
<comment type="caution">
    <text evidence="1">The sequence shown here is derived from an EMBL/GenBank/DDBJ whole genome shotgun (WGS) entry which is preliminary data.</text>
</comment>
<dbReference type="OrthoDB" id="2428671at2759"/>
<dbReference type="AlphaFoldDB" id="A0A397T744"/>
<keyword evidence="2" id="KW-1185">Reference proteome</keyword>
<accession>A0A397T744</accession>
<gene>
    <name evidence="1" type="ORF">C1645_822759</name>
</gene>
<dbReference type="STRING" id="658196.A0A397T744"/>
<evidence type="ECO:0000313" key="2">
    <source>
        <dbReference type="Proteomes" id="UP000265703"/>
    </source>
</evidence>
<dbReference type="Proteomes" id="UP000265703">
    <property type="component" value="Unassembled WGS sequence"/>
</dbReference>
<dbReference type="EMBL" id="QKYT01000167">
    <property type="protein sequence ID" value="RIA90921.1"/>
    <property type="molecule type" value="Genomic_DNA"/>
</dbReference>